<evidence type="ECO:0000256" key="4">
    <source>
        <dbReference type="ARBA" id="ARBA00022729"/>
    </source>
</evidence>
<protein>
    <recommendedName>
        <fullName evidence="8">Carboxylic ester hydrolase</fullName>
        <ecNumber evidence="8">3.1.1.-</ecNumber>
    </recommendedName>
</protein>
<dbReference type="InterPro" id="IPR029058">
    <property type="entry name" value="AB_hydrolase_fold"/>
</dbReference>
<evidence type="ECO:0000256" key="8">
    <source>
        <dbReference type="RuleBase" id="RU361238"/>
    </source>
</evidence>
<accession>A0A9W4JYJ6</accession>
<dbReference type="PANTHER" id="PTHR33938">
    <property type="entry name" value="FERULOYL ESTERASE B-RELATED"/>
    <property type="match status" value="1"/>
</dbReference>
<dbReference type="GO" id="GO:0046872">
    <property type="term" value="F:metal ion binding"/>
    <property type="evidence" value="ECO:0007669"/>
    <property type="project" value="UniProtKB-KW"/>
</dbReference>
<keyword evidence="5 8" id="KW-0378">Hydrolase</keyword>
<feature type="chain" id="PRO_5041013299" description="Carboxylic ester hydrolase" evidence="8">
    <location>
        <begin position="33"/>
        <end position="595"/>
    </location>
</feature>
<keyword evidence="3" id="KW-0479">Metal-binding</keyword>
<dbReference type="InterPro" id="IPR011118">
    <property type="entry name" value="Tannase/feruloyl_esterase"/>
</dbReference>
<evidence type="ECO:0000256" key="7">
    <source>
        <dbReference type="ARBA" id="ARBA00023157"/>
    </source>
</evidence>
<comment type="caution">
    <text evidence="9">The sequence shown here is derived from an EMBL/GenBank/DDBJ whole genome shotgun (WGS) entry which is preliminary data.</text>
</comment>
<comment type="similarity">
    <text evidence="1 8">Belongs to the tannase family.</text>
</comment>
<evidence type="ECO:0000313" key="9">
    <source>
        <dbReference type="EMBL" id="CAG8429058.1"/>
    </source>
</evidence>
<dbReference type="GO" id="GO:0017000">
    <property type="term" value="P:antibiotic biosynthetic process"/>
    <property type="evidence" value="ECO:0007669"/>
    <property type="project" value="UniProtKB-ARBA"/>
</dbReference>
<feature type="signal peptide" evidence="8">
    <location>
        <begin position="1"/>
        <end position="32"/>
    </location>
</feature>
<gene>
    <name evidence="9" type="ORF">PSALAMII_LOCUS10890</name>
</gene>
<dbReference type="EC" id="3.1.1.-" evidence="8"/>
<keyword evidence="4 8" id="KW-0732">Signal</keyword>
<dbReference type="GO" id="GO:0072330">
    <property type="term" value="P:monocarboxylic acid biosynthetic process"/>
    <property type="evidence" value="ECO:0007669"/>
    <property type="project" value="UniProtKB-ARBA"/>
</dbReference>
<dbReference type="AlphaFoldDB" id="A0A9W4JYJ6"/>
<keyword evidence="7" id="KW-1015">Disulfide bond</keyword>
<dbReference type="OrthoDB" id="3039123at2759"/>
<keyword evidence="6" id="KW-0106">Calcium</keyword>
<dbReference type="PANTHER" id="PTHR33938:SF16">
    <property type="entry name" value="CARBOXYLIC ESTER HYDROLASE"/>
    <property type="match status" value="1"/>
</dbReference>
<name>A0A9W4JYJ6_9EURO</name>
<dbReference type="GO" id="GO:0030600">
    <property type="term" value="F:feruloyl esterase activity"/>
    <property type="evidence" value="ECO:0007669"/>
    <property type="project" value="UniProtKB-ARBA"/>
</dbReference>
<evidence type="ECO:0000256" key="5">
    <source>
        <dbReference type="ARBA" id="ARBA00022801"/>
    </source>
</evidence>
<evidence type="ECO:0000313" key="10">
    <source>
        <dbReference type="Proteomes" id="UP001152649"/>
    </source>
</evidence>
<evidence type="ECO:0000256" key="2">
    <source>
        <dbReference type="ARBA" id="ARBA00022487"/>
    </source>
</evidence>
<evidence type="ECO:0000256" key="1">
    <source>
        <dbReference type="ARBA" id="ARBA00006249"/>
    </source>
</evidence>
<dbReference type="SUPFAM" id="SSF53474">
    <property type="entry name" value="alpha/beta-Hydrolases"/>
    <property type="match status" value="1"/>
</dbReference>
<proteinExistence type="inferred from homology"/>
<evidence type="ECO:0000256" key="6">
    <source>
        <dbReference type="ARBA" id="ARBA00022837"/>
    </source>
</evidence>
<reference evidence="9" key="1">
    <citation type="submission" date="2021-07" db="EMBL/GenBank/DDBJ databases">
        <authorList>
            <person name="Branca A.L. A."/>
        </authorList>
    </citation>
    <scope>NUCLEOTIDE SEQUENCE</scope>
</reference>
<dbReference type="EMBL" id="CAJVPG010000456">
    <property type="protein sequence ID" value="CAG8429058.1"/>
    <property type="molecule type" value="Genomic_DNA"/>
</dbReference>
<evidence type="ECO:0000256" key="3">
    <source>
        <dbReference type="ARBA" id="ARBA00022723"/>
    </source>
</evidence>
<keyword evidence="10" id="KW-1185">Reference proteome</keyword>
<keyword evidence="2" id="KW-0719">Serine esterase</keyword>
<sequence length="595" mass="65895">MAPTHTSLISPALEMLNISIFGLLATASMARALTLDEVCTLAHVKDSVPIQGFLPGLNTTDSIVTANPVYNVSVSDEPYYPDATFEYCNVTMTYSHSGKSDNVLLNFWLPSPENFKNRWVSTGGFGFAINVESTLPGGVIYGAATGRTDGGFGGFDTSFDDVFPLVNGTSNQDALFMFGYQAHHEMSSLGKAFTKTFYGLTDENKLYAYYQGCSEGGREGFSQVQRFPEEWDGAVIGAPAIRYGHQQVNHLFPQVAQQTLNYIPPYCELEKIVNLTIAACDHLDGKKDGVVSRTDLCKLRFDFNSTIGQSYHCSATSAVNQRKRQMPSPATPAQNGTVTAEGAALASTIYNGLHDSDGRRAYFWYQLGSEMSDAETQYDFTSAKWKIDISELGGEWVTRGLQLLELDNLSSLENITYDTLRDWMLEGWQRYDDVLQTTWSDLSPFEGAGGKIISYHGESDNSIPPASSVRFHESVRSTMYSNLSFQKSTSALNDWYRLFLVPGASHCNTNSLQPNAPFPQTSLGSLIDWVEHQEVPITLNSTILSGDNKGAHQELCAWPLRPLWKDNGTSMDCVFDQESFDTWIYDLDAYALPVY</sequence>
<dbReference type="Proteomes" id="UP001152649">
    <property type="component" value="Unassembled WGS sequence"/>
</dbReference>
<organism evidence="9 10">
    <name type="scientific">Penicillium salamii</name>
    <dbReference type="NCBI Taxonomy" id="1612424"/>
    <lineage>
        <taxon>Eukaryota</taxon>
        <taxon>Fungi</taxon>
        <taxon>Dikarya</taxon>
        <taxon>Ascomycota</taxon>
        <taxon>Pezizomycotina</taxon>
        <taxon>Eurotiomycetes</taxon>
        <taxon>Eurotiomycetidae</taxon>
        <taxon>Eurotiales</taxon>
        <taxon>Aspergillaceae</taxon>
        <taxon>Penicillium</taxon>
    </lineage>
</organism>
<dbReference type="Pfam" id="PF07519">
    <property type="entry name" value="Tannase"/>
    <property type="match status" value="1"/>
</dbReference>